<dbReference type="EMBL" id="CP058909">
    <property type="protein sequence ID" value="QLH83297.1"/>
    <property type="molecule type" value="Genomic_DNA"/>
</dbReference>
<dbReference type="Pfam" id="PF13360">
    <property type="entry name" value="PQQ_2"/>
    <property type="match status" value="1"/>
</dbReference>
<name>A0A7D5P856_9EURY</name>
<dbReference type="SUPFAM" id="SSF50998">
    <property type="entry name" value="Quinoprotein alcohol dehydrogenase-like"/>
    <property type="match status" value="2"/>
</dbReference>
<dbReference type="GeneID" id="56084401"/>
<feature type="domain" description="Pyrrolo-quinoline quinone repeat" evidence="2">
    <location>
        <begin position="110"/>
        <end position="368"/>
    </location>
</feature>
<gene>
    <name evidence="3" type="ORF">HZS54_17390</name>
</gene>
<reference evidence="3 4" key="1">
    <citation type="submission" date="2020-07" db="EMBL/GenBank/DDBJ databases">
        <title>Halosimplex litoreum sp. nov. and Halosimplex rubrum sp. nov., isolated from different salt environments.</title>
        <authorList>
            <person name="Cui H."/>
        </authorList>
    </citation>
    <scope>NUCLEOTIDE SEQUENCE [LARGE SCALE GENOMIC DNA]</scope>
    <source>
        <strain evidence="3 4">R2</strain>
    </source>
</reference>
<dbReference type="AlphaFoldDB" id="A0A7D5P856"/>
<dbReference type="RefSeq" id="WP_179918346.1">
    <property type="nucleotide sequence ID" value="NZ_CP058909.1"/>
</dbReference>
<dbReference type="SMART" id="SM00564">
    <property type="entry name" value="PQQ"/>
    <property type="match status" value="4"/>
</dbReference>
<dbReference type="InterPro" id="IPR006311">
    <property type="entry name" value="TAT_signal"/>
</dbReference>
<dbReference type="Gene3D" id="2.130.10.10">
    <property type="entry name" value="YVTN repeat-like/Quinoprotein amine dehydrogenase"/>
    <property type="match status" value="2"/>
</dbReference>
<evidence type="ECO:0000313" key="3">
    <source>
        <dbReference type="EMBL" id="QLH83297.1"/>
    </source>
</evidence>
<organism evidence="3 4">
    <name type="scientific">Halosimplex pelagicum</name>
    <dbReference type="NCBI Taxonomy" id="869886"/>
    <lineage>
        <taxon>Archaea</taxon>
        <taxon>Methanobacteriati</taxon>
        <taxon>Methanobacteriota</taxon>
        <taxon>Stenosarchaea group</taxon>
        <taxon>Halobacteria</taxon>
        <taxon>Halobacteriales</taxon>
        <taxon>Haloarculaceae</taxon>
        <taxon>Halosimplex</taxon>
    </lineage>
</organism>
<feature type="region of interest" description="Disordered" evidence="1">
    <location>
        <begin position="126"/>
        <end position="146"/>
    </location>
</feature>
<dbReference type="KEGG" id="hpel:HZS54_17390"/>
<dbReference type="PANTHER" id="PTHR34512:SF30">
    <property type="entry name" value="OUTER MEMBRANE PROTEIN ASSEMBLY FACTOR BAMB"/>
    <property type="match status" value="1"/>
</dbReference>
<dbReference type="InterPro" id="IPR015943">
    <property type="entry name" value="WD40/YVTN_repeat-like_dom_sf"/>
</dbReference>
<keyword evidence="4" id="KW-1185">Reference proteome</keyword>
<dbReference type="Proteomes" id="UP000509346">
    <property type="component" value="Chromosome"/>
</dbReference>
<accession>A0A7D5P856</accession>
<dbReference type="PROSITE" id="PS51257">
    <property type="entry name" value="PROKAR_LIPOPROTEIN"/>
    <property type="match status" value="1"/>
</dbReference>
<dbReference type="InterPro" id="IPR018391">
    <property type="entry name" value="PQQ_b-propeller_rpt"/>
</dbReference>
<protein>
    <submittedName>
        <fullName evidence="3">PQQ-like beta-propeller repeat protein</fullName>
    </submittedName>
</protein>
<dbReference type="OrthoDB" id="136681at2157"/>
<dbReference type="InterPro" id="IPR011047">
    <property type="entry name" value="Quinoprotein_ADH-like_sf"/>
</dbReference>
<proteinExistence type="predicted"/>
<dbReference type="InterPro" id="IPR002372">
    <property type="entry name" value="PQQ_rpt_dom"/>
</dbReference>
<evidence type="ECO:0000256" key="1">
    <source>
        <dbReference type="SAM" id="MobiDB-lite"/>
    </source>
</evidence>
<evidence type="ECO:0000259" key="2">
    <source>
        <dbReference type="Pfam" id="PF13360"/>
    </source>
</evidence>
<dbReference type="PANTHER" id="PTHR34512">
    <property type="entry name" value="CELL SURFACE PROTEIN"/>
    <property type="match status" value="1"/>
</dbReference>
<dbReference type="PROSITE" id="PS51318">
    <property type="entry name" value="TAT"/>
    <property type="match status" value="1"/>
</dbReference>
<sequence>MDRSLRRRSLLRALGATGVAALAGCPAGIGESAGFEPGETDWPSYRFGPRNTAVHPAASGPGGDLSVAWTARYSEASDESAGLSIMSSPVVLDGTVFAAADINDDAGWRTVVSAFDLATGERQWERSLPVSDAEGEGETSPARTLGSDGERLVVGTFSDGPGLAALSPADGETEWEESLETPFESPITAEGGSLAVGDRLLASYDADDGSRESQYAPGEDPLWRNYYPPTVTGDTIFATAHDEIHAVDRESGERRWTASNDFYSVLYQERGAPFNSPVVVDGVAYAVCGRSLSRDTGGMVALSTDDGSELWTAIPEGDDPATYEGENDEFEQAAFYGMPLVLDDTVYVQGMGRGEWGFFAVDAADGSVEGLDTDGGLVAADDLLYGVTAQDGTLTASAVDPSADEELGSATVDEWESPRVGPQAVAGEYYLAATSEGLAAFGLN</sequence>
<evidence type="ECO:0000313" key="4">
    <source>
        <dbReference type="Proteomes" id="UP000509346"/>
    </source>
</evidence>